<proteinExistence type="predicted"/>
<comment type="caution">
    <text evidence="1">The sequence shown here is derived from an EMBL/GenBank/DDBJ whole genome shotgun (WGS) entry which is preliminary data.</text>
</comment>
<accession>A0A163GI97</accession>
<organism evidence="1 2">
    <name type="scientific">Paenibacillus glucanolyticus</name>
    <dbReference type="NCBI Taxonomy" id="59843"/>
    <lineage>
        <taxon>Bacteria</taxon>
        <taxon>Bacillati</taxon>
        <taxon>Bacillota</taxon>
        <taxon>Bacilli</taxon>
        <taxon>Bacillales</taxon>
        <taxon>Paenibacillaceae</taxon>
        <taxon>Paenibacillus</taxon>
    </lineage>
</organism>
<evidence type="ECO:0000313" key="1">
    <source>
        <dbReference type="EMBL" id="KZS44987.1"/>
    </source>
</evidence>
<sequence length="515" mass="60063">MKALILGNRLGIVESKATYPVKITSLFLNQLFDMNLNFSSRMKFSFRDGGTLRLKDHLTHADLQLAFILFRCCNAYGYIDLTNRKALYRRLENEFESPISEGQFYAALEKFSHHQLILSEESADGDIRHRLNYFMNEKTNKIGHYVLFHPFVFTKVFHELTLAEKKLIISAYAQASGSSKKIITRNLKQVDKTFRHAQFSGLLSFLHKSQKSHISDILNNLAQLLLPVETKTNAKLLDSVQLVKGKNGYKAELKFNSEFLIPVVNKDQQKYYNPLDACSLYPKFFSFLKREADFYGIGELFSDQHLSNRLVKRLRPVSVRLIRHAFHDLMEYVKEKGILPRNPEYMIKHSIEDKFNTILDKVITKVGADEFVRYPETREELVKERKWSFSQAALKSKLGIKKIRIRMEQTIKSLNRSYPVLPWDVSDYGAGPTTYQYQELRKFLDIDSIKREALIEKVDPFYYGDLEYNALLAIRNTNPKVVEDWIRGELPKLPRLPGKRLLPYNFRLENLVFSN</sequence>
<dbReference type="OrthoDB" id="2511064at2"/>
<keyword evidence="2" id="KW-1185">Reference proteome</keyword>
<dbReference type="Proteomes" id="UP000076796">
    <property type="component" value="Unassembled WGS sequence"/>
</dbReference>
<dbReference type="EMBL" id="LWMH01000001">
    <property type="protein sequence ID" value="KZS44987.1"/>
    <property type="molecule type" value="Genomic_DNA"/>
</dbReference>
<reference evidence="1" key="1">
    <citation type="journal article" date="2016" name="Genome Announc.">
        <title>Draft genomes of two strains of Paenibacillus glucanolyticus with capability to degrade lignocellulose.</title>
        <authorList>
            <person name="Mathews S.L."/>
            <person name="Pawlak J."/>
            <person name="Grunden A.M."/>
        </authorList>
    </citation>
    <scope>NUCLEOTIDE SEQUENCE [LARGE SCALE GENOMIC DNA]</scope>
    <source>
        <strain evidence="1">SLM1</strain>
    </source>
</reference>
<dbReference type="RefSeq" id="WP_063477491.1">
    <property type="nucleotide sequence ID" value="NZ_JBCMWP010000019.1"/>
</dbReference>
<protein>
    <submittedName>
        <fullName evidence="1">Uncharacterized protein</fullName>
    </submittedName>
</protein>
<name>A0A163GI97_9BACL</name>
<dbReference type="AlphaFoldDB" id="A0A163GI97"/>
<gene>
    <name evidence="1" type="ORF">AWU65_03125</name>
</gene>
<evidence type="ECO:0000313" key="2">
    <source>
        <dbReference type="Proteomes" id="UP000076796"/>
    </source>
</evidence>